<dbReference type="AlphaFoldDB" id="A0AAU7X798"/>
<dbReference type="InterPro" id="IPR023750">
    <property type="entry name" value="RbsD-like_sf"/>
</dbReference>
<evidence type="ECO:0000256" key="2">
    <source>
        <dbReference type="ARBA" id="ARBA00023235"/>
    </source>
</evidence>
<keyword evidence="2" id="KW-0413">Isomerase</keyword>
<reference evidence="4" key="1">
    <citation type="submission" date="2024-06" db="EMBL/GenBank/DDBJ databases">
        <title>Methylostella associata gen. nov., sp. nov., a novel Ancalomicrobiaceae-affiliated facultatively methylotrophic bacteria that feed on methanotrophs of the genus Methylococcus.</title>
        <authorList>
            <person name="Saltykova V."/>
            <person name="Danilova O.V."/>
            <person name="Oshkin I.Y."/>
            <person name="Belova S.E."/>
            <person name="Pimenov N.V."/>
            <person name="Dedysh S.N."/>
        </authorList>
    </citation>
    <scope>NUCLEOTIDE SEQUENCE</scope>
    <source>
        <strain evidence="4">S20</strain>
    </source>
</reference>
<dbReference type="Gene3D" id="3.40.1650.10">
    <property type="entry name" value="RbsD-like domain"/>
    <property type="match status" value="1"/>
</dbReference>
<dbReference type="Pfam" id="PF05025">
    <property type="entry name" value="RbsD_FucU"/>
    <property type="match status" value="1"/>
</dbReference>
<name>A0AAU7X798_9HYPH</name>
<dbReference type="GO" id="GO:0036373">
    <property type="term" value="F:L-fucose mutarotase activity"/>
    <property type="evidence" value="ECO:0007669"/>
    <property type="project" value="UniProtKB-EC"/>
</dbReference>
<comment type="catalytic activity">
    <reaction evidence="3">
        <text>alpha-L-fucose = beta-L-fucose</text>
        <dbReference type="Rhea" id="RHEA:25580"/>
        <dbReference type="ChEBI" id="CHEBI:42548"/>
        <dbReference type="ChEBI" id="CHEBI:42589"/>
        <dbReference type="EC" id="5.1.3.29"/>
    </reaction>
</comment>
<organism evidence="4">
    <name type="scientific">Methyloraptor flagellatus</name>
    <dbReference type="NCBI Taxonomy" id="3162530"/>
    <lineage>
        <taxon>Bacteria</taxon>
        <taxon>Pseudomonadati</taxon>
        <taxon>Pseudomonadota</taxon>
        <taxon>Alphaproteobacteria</taxon>
        <taxon>Hyphomicrobiales</taxon>
        <taxon>Ancalomicrobiaceae</taxon>
        <taxon>Methyloraptor</taxon>
    </lineage>
</organism>
<dbReference type="GO" id="GO:0006004">
    <property type="term" value="P:fucose metabolic process"/>
    <property type="evidence" value="ECO:0007669"/>
    <property type="project" value="TreeGrafter"/>
</dbReference>
<protein>
    <submittedName>
        <fullName evidence="4">RbsD/FucU family protein</fullName>
    </submittedName>
</protein>
<evidence type="ECO:0000256" key="3">
    <source>
        <dbReference type="ARBA" id="ARBA00036324"/>
    </source>
</evidence>
<dbReference type="SUPFAM" id="SSF102546">
    <property type="entry name" value="RbsD-like"/>
    <property type="match status" value="1"/>
</dbReference>
<dbReference type="InterPro" id="IPR050443">
    <property type="entry name" value="RbsD/FucU_mutarotase"/>
</dbReference>
<comment type="catalytic activity">
    <reaction evidence="1">
        <text>beta-D-ribopyranose = beta-D-ribofuranose</text>
        <dbReference type="Rhea" id="RHEA:25432"/>
        <dbReference type="ChEBI" id="CHEBI:27476"/>
        <dbReference type="ChEBI" id="CHEBI:47002"/>
        <dbReference type="EC" id="5.4.99.62"/>
    </reaction>
</comment>
<dbReference type="PANTHER" id="PTHR31690">
    <property type="entry name" value="FUCOSE MUTAROTASE"/>
    <property type="match status" value="1"/>
</dbReference>
<accession>A0AAU7X798</accession>
<dbReference type="EMBL" id="CP158568">
    <property type="protein sequence ID" value="XBY43700.1"/>
    <property type="molecule type" value="Genomic_DNA"/>
</dbReference>
<dbReference type="RefSeq" id="WP_407048802.1">
    <property type="nucleotide sequence ID" value="NZ_CP158568.1"/>
</dbReference>
<evidence type="ECO:0000256" key="1">
    <source>
        <dbReference type="ARBA" id="ARBA00000223"/>
    </source>
</evidence>
<proteinExistence type="predicted"/>
<dbReference type="PANTHER" id="PTHR31690:SF4">
    <property type="entry name" value="FUCOSE MUTAROTASE"/>
    <property type="match status" value="1"/>
</dbReference>
<sequence length="146" mass="15926">MLKNLNPLLSPDLLQVLRAMGHGDEIAIVDGNYPADAHAQRLIRLDGVSATAALDAILSVMPLDLPEFVPEPAFRMQVVGNPQAEVPIFQEFRDLIGKHEGAGYTLGSIERFAFYERVKQAYAVVSTGEARLYGNIILVKGIIKPA</sequence>
<dbReference type="KEGG" id="mflg:ABS361_16700"/>
<dbReference type="InterPro" id="IPR007721">
    <property type="entry name" value="RbsD_FucU"/>
</dbReference>
<evidence type="ECO:0000313" key="4">
    <source>
        <dbReference type="EMBL" id="XBY43700.1"/>
    </source>
</evidence>
<dbReference type="GO" id="GO:0042806">
    <property type="term" value="F:fucose binding"/>
    <property type="evidence" value="ECO:0007669"/>
    <property type="project" value="TreeGrafter"/>
</dbReference>
<gene>
    <name evidence="4" type="ORF">ABS361_16700</name>
</gene>
<dbReference type="GO" id="GO:0062193">
    <property type="term" value="F:D-ribose pyranase activity"/>
    <property type="evidence" value="ECO:0007669"/>
    <property type="project" value="UniProtKB-EC"/>
</dbReference>